<dbReference type="GO" id="GO:0015450">
    <property type="term" value="F:protein-transporting ATPase activity"/>
    <property type="evidence" value="ECO:0007669"/>
    <property type="project" value="InterPro"/>
</dbReference>
<dbReference type="Proteomes" id="UP000595618">
    <property type="component" value="Chromosome"/>
</dbReference>
<accession>A0A7T5RJN7</accession>
<feature type="transmembrane region" description="Helical" evidence="10">
    <location>
        <begin position="121"/>
        <end position="140"/>
    </location>
</feature>
<dbReference type="GO" id="GO:0006605">
    <property type="term" value="P:protein targeting"/>
    <property type="evidence" value="ECO:0007669"/>
    <property type="project" value="UniProtKB-UniRule"/>
</dbReference>
<evidence type="ECO:0000259" key="11">
    <source>
        <dbReference type="PROSITE" id="PS50156"/>
    </source>
</evidence>
<feature type="transmembrane region" description="Helical" evidence="10">
    <location>
        <begin position="152"/>
        <end position="173"/>
    </location>
</feature>
<feature type="transmembrane region" description="Helical" evidence="10">
    <location>
        <begin position="185"/>
        <end position="205"/>
    </location>
</feature>
<evidence type="ECO:0000256" key="8">
    <source>
        <dbReference type="ARBA" id="ARBA00023010"/>
    </source>
</evidence>
<dbReference type="AlphaFoldDB" id="A0A7T5RJN7"/>
<dbReference type="PANTHER" id="PTHR30081:SF8">
    <property type="entry name" value="PROTEIN TRANSLOCASE SUBUNIT SECF"/>
    <property type="match status" value="1"/>
</dbReference>
<dbReference type="InterPro" id="IPR022646">
    <property type="entry name" value="SecD/SecF_CS"/>
</dbReference>
<keyword evidence="8 10" id="KW-0811">Translocation</keyword>
<dbReference type="PRINTS" id="PR01755">
    <property type="entry name" value="SECFTRNLCASE"/>
</dbReference>
<evidence type="ECO:0000256" key="2">
    <source>
        <dbReference type="ARBA" id="ARBA00022448"/>
    </source>
</evidence>
<dbReference type="InterPro" id="IPR022813">
    <property type="entry name" value="SecD/SecF_arch_bac"/>
</dbReference>
<comment type="function">
    <text evidence="10">Part of the Sec protein translocase complex. Interacts with the SecYEG preprotein conducting channel. SecDF uses the proton motive force (PMF) to complete protein translocation after the ATP-dependent function of SecA.</text>
</comment>
<dbReference type="GO" id="GO:0005886">
    <property type="term" value="C:plasma membrane"/>
    <property type="evidence" value="ECO:0007669"/>
    <property type="project" value="UniProtKB-SubCell"/>
</dbReference>
<dbReference type="Pfam" id="PF07549">
    <property type="entry name" value="Sec_GG"/>
    <property type="match status" value="1"/>
</dbReference>
<dbReference type="InterPro" id="IPR005665">
    <property type="entry name" value="SecF_bac"/>
</dbReference>
<feature type="transmembrane region" description="Helical" evidence="10">
    <location>
        <begin position="237"/>
        <end position="254"/>
    </location>
</feature>
<dbReference type="GO" id="GO:0065002">
    <property type="term" value="P:intracellular protein transmembrane transport"/>
    <property type="evidence" value="ECO:0007669"/>
    <property type="project" value="UniProtKB-UniRule"/>
</dbReference>
<keyword evidence="5 10" id="KW-0812">Transmembrane</keyword>
<evidence type="ECO:0000256" key="5">
    <source>
        <dbReference type="ARBA" id="ARBA00022692"/>
    </source>
</evidence>
<dbReference type="Gene3D" id="1.20.1640.10">
    <property type="entry name" value="Multidrug efflux transporter AcrB transmembrane domain"/>
    <property type="match status" value="1"/>
</dbReference>
<reference evidence="12 13" key="1">
    <citation type="submission" date="2020-07" db="EMBL/GenBank/DDBJ databases">
        <title>Huge and variable diversity of episymbiotic CPR bacteria and DPANN archaea in groundwater ecosystems.</title>
        <authorList>
            <person name="He C.Y."/>
            <person name="Keren R."/>
            <person name="Whittaker M."/>
            <person name="Farag I.F."/>
            <person name="Doudna J."/>
            <person name="Cate J.H.D."/>
            <person name="Banfield J.F."/>
        </authorList>
    </citation>
    <scope>NUCLEOTIDE SEQUENCE [LARGE SCALE GENOMIC DNA]</scope>
    <source>
        <strain evidence="12">NC_groundwater_541_Ag_S-0.1um_46_50</strain>
    </source>
</reference>
<dbReference type="Pfam" id="PF02355">
    <property type="entry name" value="SecD_SecF_C"/>
    <property type="match status" value="1"/>
</dbReference>
<dbReference type="SUPFAM" id="SSF82866">
    <property type="entry name" value="Multidrug efflux transporter AcrB transmembrane domain"/>
    <property type="match status" value="1"/>
</dbReference>
<proteinExistence type="inferred from homology"/>
<dbReference type="HAMAP" id="MF_01464_B">
    <property type="entry name" value="SecF_B"/>
    <property type="match status" value="1"/>
</dbReference>
<dbReference type="InterPro" id="IPR000731">
    <property type="entry name" value="SSD"/>
</dbReference>
<evidence type="ECO:0000256" key="6">
    <source>
        <dbReference type="ARBA" id="ARBA00022927"/>
    </source>
</evidence>
<evidence type="ECO:0000256" key="1">
    <source>
        <dbReference type="ARBA" id="ARBA00004651"/>
    </source>
</evidence>
<keyword evidence="6 10" id="KW-0653">Protein transport</keyword>
<keyword evidence="3 10" id="KW-1003">Cell membrane</keyword>
<evidence type="ECO:0000256" key="7">
    <source>
        <dbReference type="ARBA" id="ARBA00022989"/>
    </source>
</evidence>
<keyword evidence="2 10" id="KW-0813">Transport</keyword>
<dbReference type="GO" id="GO:0043952">
    <property type="term" value="P:protein transport by the Sec complex"/>
    <property type="evidence" value="ECO:0007669"/>
    <property type="project" value="UniProtKB-UniRule"/>
</dbReference>
<evidence type="ECO:0000313" key="12">
    <source>
        <dbReference type="EMBL" id="QQG45401.1"/>
    </source>
</evidence>
<protein>
    <recommendedName>
        <fullName evidence="10">Protein-export membrane protein SecF</fullName>
    </recommendedName>
</protein>
<evidence type="ECO:0000256" key="3">
    <source>
        <dbReference type="ARBA" id="ARBA00022475"/>
    </source>
</evidence>
<evidence type="ECO:0000256" key="9">
    <source>
        <dbReference type="ARBA" id="ARBA00023136"/>
    </source>
</evidence>
<dbReference type="InterPro" id="IPR022645">
    <property type="entry name" value="SecD/SecF_bac"/>
</dbReference>
<dbReference type="PROSITE" id="PS50156">
    <property type="entry name" value="SSD"/>
    <property type="match status" value="1"/>
</dbReference>
<comment type="subunit">
    <text evidence="10">Forms a complex with SecD. Part of the essential Sec protein translocation apparatus which comprises SecA, SecYEG and auxiliary proteins SecDF. Other proteins may also be involved.</text>
</comment>
<evidence type="ECO:0000256" key="10">
    <source>
        <dbReference type="HAMAP-Rule" id="MF_01464"/>
    </source>
</evidence>
<dbReference type="InterPro" id="IPR048634">
    <property type="entry name" value="SecD_SecF_C"/>
</dbReference>
<name>A0A7T5RJN7_9BACT</name>
<dbReference type="NCBIfam" id="TIGR00966">
    <property type="entry name" value="transloc_SecF"/>
    <property type="match status" value="1"/>
</dbReference>
<gene>
    <name evidence="10 12" type="primary">secF</name>
    <name evidence="12" type="ORF">HYW89_00485</name>
</gene>
<organism evidence="12 13">
    <name type="scientific">Candidatus Sungiibacteriota bacterium</name>
    <dbReference type="NCBI Taxonomy" id="2750080"/>
    <lineage>
        <taxon>Bacteria</taxon>
        <taxon>Candidatus Sungiibacteriota</taxon>
    </lineage>
</organism>
<feature type="domain" description="SSD" evidence="11">
    <location>
        <begin position="121"/>
        <end position="286"/>
    </location>
</feature>
<sequence length="296" mass="32782">MDIIGKKYVFLTLSATLLVVSFVAIGLWGLRLGLDFTGGSLLEVEYQNDRPAVEEIKKSLESLSLGTLAVQPTGEKGMILRFKDINESLHQEILTKLGPGAKEFRFDSIGPTIGRELKQKSIMALGFAVLAIILYIAWAFRKVSKPVSSWKYGITAVIALVHDVSIPTGVFALLGHVRGVEIDPLFITALLTILGFSVHDTIVVFDRTRENLHKLKAMEPFEVTVNRSVNETLSRSINTSFTVLLVLLAIFFLGGETTRYFSLALMLGIIFGTYSSIFVASPLLVIWQKFSLKKRN</sequence>
<comment type="subcellular location">
    <subcellularLocation>
        <location evidence="1 10">Cell membrane</location>
        <topology evidence="1 10">Multi-pass membrane protein</topology>
    </subcellularLocation>
</comment>
<comment type="similarity">
    <text evidence="10">Belongs to the SecD/SecF family. SecF subfamily.</text>
</comment>
<dbReference type="EMBL" id="CP066690">
    <property type="protein sequence ID" value="QQG45401.1"/>
    <property type="molecule type" value="Genomic_DNA"/>
</dbReference>
<dbReference type="PANTHER" id="PTHR30081">
    <property type="entry name" value="PROTEIN-EXPORT MEMBRANE PROTEIN SEC"/>
    <property type="match status" value="1"/>
</dbReference>
<keyword evidence="9 10" id="KW-0472">Membrane</keyword>
<keyword evidence="4" id="KW-0997">Cell inner membrane</keyword>
<evidence type="ECO:0000256" key="4">
    <source>
        <dbReference type="ARBA" id="ARBA00022519"/>
    </source>
</evidence>
<feature type="transmembrane region" description="Helical" evidence="10">
    <location>
        <begin position="9"/>
        <end position="30"/>
    </location>
</feature>
<evidence type="ECO:0000313" key="13">
    <source>
        <dbReference type="Proteomes" id="UP000595618"/>
    </source>
</evidence>
<keyword evidence="7 10" id="KW-1133">Transmembrane helix</keyword>
<feature type="transmembrane region" description="Helical" evidence="10">
    <location>
        <begin position="260"/>
        <end position="287"/>
    </location>
</feature>